<accession>A0A9N9W9H9</accession>
<dbReference type="PROSITE" id="PS00233">
    <property type="entry name" value="CHIT_BIND_RR_1"/>
    <property type="match status" value="1"/>
</dbReference>
<dbReference type="PROSITE" id="PS51257">
    <property type="entry name" value="PROKAR_LIPOPROTEIN"/>
    <property type="match status" value="1"/>
</dbReference>
<keyword evidence="6" id="KW-1185">Reference proteome</keyword>
<keyword evidence="1 3" id="KW-0193">Cuticle</keyword>
<gene>
    <name evidence="5" type="ORF">DIATSA_LOCUS3021</name>
</gene>
<evidence type="ECO:0000256" key="3">
    <source>
        <dbReference type="PROSITE-ProRule" id="PRU00497"/>
    </source>
</evidence>
<organism evidence="5 6">
    <name type="scientific">Diatraea saccharalis</name>
    <name type="common">sugarcane borer</name>
    <dbReference type="NCBI Taxonomy" id="40085"/>
    <lineage>
        <taxon>Eukaryota</taxon>
        <taxon>Metazoa</taxon>
        <taxon>Ecdysozoa</taxon>
        <taxon>Arthropoda</taxon>
        <taxon>Hexapoda</taxon>
        <taxon>Insecta</taxon>
        <taxon>Pterygota</taxon>
        <taxon>Neoptera</taxon>
        <taxon>Endopterygota</taxon>
        <taxon>Lepidoptera</taxon>
        <taxon>Glossata</taxon>
        <taxon>Ditrysia</taxon>
        <taxon>Pyraloidea</taxon>
        <taxon>Crambidae</taxon>
        <taxon>Crambinae</taxon>
        <taxon>Diatraea</taxon>
    </lineage>
</organism>
<dbReference type="GO" id="GO:0042302">
    <property type="term" value="F:structural constituent of cuticle"/>
    <property type="evidence" value="ECO:0007669"/>
    <property type="project" value="UniProtKB-UniRule"/>
</dbReference>
<protein>
    <submittedName>
        <fullName evidence="5">Uncharacterized protein</fullName>
    </submittedName>
</protein>
<dbReference type="PROSITE" id="PS51155">
    <property type="entry name" value="CHIT_BIND_RR_2"/>
    <property type="match status" value="1"/>
</dbReference>
<dbReference type="PRINTS" id="PR00947">
    <property type="entry name" value="CUTICLE"/>
</dbReference>
<evidence type="ECO:0000313" key="5">
    <source>
        <dbReference type="EMBL" id="CAG9784959.1"/>
    </source>
</evidence>
<feature type="chain" id="PRO_5040448042" evidence="4">
    <location>
        <begin position="18"/>
        <end position="216"/>
    </location>
</feature>
<evidence type="ECO:0000313" key="6">
    <source>
        <dbReference type="Proteomes" id="UP001153714"/>
    </source>
</evidence>
<evidence type="ECO:0000256" key="4">
    <source>
        <dbReference type="SAM" id="SignalP"/>
    </source>
</evidence>
<evidence type="ECO:0000256" key="1">
    <source>
        <dbReference type="ARBA" id="ARBA00022460"/>
    </source>
</evidence>
<evidence type="ECO:0000256" key="2">
    <source>
        <dbReference type="ARBA" id="ARBA00022729"/>
    </source>
</evidence>
<dbReference type="GO" id="GO:0005615">
    <property type="term" value="C:extracellular space"/>
    <property type="evidence" value="ECO:0007669"/>
    <property type="project" value="TreeGrafter"/>
</dbReference>
<dbReference type="PANTHER" id="PTHR12236:SF46">
    <property type="entry name" value="CUTICULAR PROTEIN 30B-RELATED"/>
    <property type="match status" value="1"/>
</dbReference>
<dbReference type="Pfam" id="PF00379">
    <property type="entry name" value="Chitin_bind_4"/>
    <property type="match status" value="1"/>
</dbReference>
<dbReference type="AlphaFoldDB" id="A0A9N9W9H9"/>
<dbReference type="InterPro" id="IPR031311">
    <property type="entry name" value="CHIT_BIND_RR_consensus"/>
</dbReference>
<dbReference type="PANTHER" id="PTHR12236">
    <property type="entry name" value="STRUCTURAL CONTITUENT OF CUTICLE"/>
    <property type="match status" value="1"/>
</dbReference>
<keyword evidence="2 4" id="KW-0732">Signal</keyword>
<reference evidence="5" key="1">
    <citation type="submission" date="2021-12" db="EMBL/GenBank/DDBJ databases">
        <authorList>
            <person name="King R."/>
        </authorList>
    </citation>
    <scope>NUCLEOTIDE SEQUENCE</scope>
</reference>
<dbReference type="InterPro" id="IPR000618">
    <property type="entry name" value="Insect_cuticle"/>
</dbReference>
<dbReference type="GO" id="GO:0031012">
    <property type="term" value="C:extracellular matrix"/>
    <property type="evidence" value="ECO:0007669"/>
    <property type="project" value="TreeGrafter"/>
</dbReference>
<feature type="signal peptide" evidence="4">
    <location>
        <begin position="1"/>
        <end position="17"/>
    </location>
</feature>
<name>A0A9N9W9H9_9NEOP</name>
<proteinExistence type="predicted"/>
<dbReference type="InterPro" id="IPR051217">
    <property type="entry name" value="Insect_Cuticle_Struc_Prot"/>
</dbReference>
<dbReference type="OrthoDB" id="7789829at2759"/>
<dbReference type="EMBL" id="OU893344">
    <property type="protein sequence ID" value="CAG9784959.1"/>
    <property type="molecule type" value="Genomic_DNA"/>
</dbReference>
<dbReference type="Proteomes" id="UP001153714">
    <property type="component" value="Chromosome 13"/>
</dbReference>
<reference evidence="5" key="2">
    <citation type="submission" date="2022-10" db="EMBL/GenBank/DDBJ databases">
        <authorList>
            <consortium name="ENA_rothamsted_submissions"/>
            <consortium name="culmorum"/>
            <person name="King R."/>
        </authorList>
    </citation>
    <scope>NUCLEOTIDE SEQUENCE</scope>
</reference>
<sequence>MYSKVLIATVLIAACHAGIIVDDPHSHAVSTQSIIRNNEPSHQVTAHHFTPVVQHTPTLVQPTLVQQSIPLVHAPVHHVTPLVHHVSPVVQHLSPVVQHVGSPVASPLVQHVSPVVSVDREQRAENYPPAKYEFSYTVEDPVTGDHKSQHESREGDVVKGEYSLLQPDGSIRRVEYTADDQSGFNAVVHNSASTVHATAAPELHAASAVPYITTHQ</sequence>